<dbReference type="InterPro" id="IPR006429">
    <property type="entry name" value="Phage_lambda_portal"/>
</dbReference>
<name>W6TEU5_HOLOB</name>
<protein>
    <submittedName>
        <fullName evidence="1">Phage portal protein, lambda family</fullName>
    </submittedName>
</protein>
<dbReference type="STRING" id="1399147.P618_200468"/>
<dbReference type="GO" id="GO:0005198">
    <property type="term" value="F:structural molecule activity"/>
    <property type="evidence" value="ECO:0007669"/>
    <property type="project" value="InterPro"/>
</dbReference>
<keyword evidence="2" id="KW-1185">Reference proteome</keyword>
<dbReference type="Proteomes" id="UP000019112">
    <property type="component" value="Unassembled WGS sequence"/>
</dbReference>
<dbReference type="GO" id="GO:0019068">
    <property type="term" value="P:virion assembly"/>
    <property type="evidence" value="ECO:0007669"/>
    <property type="project" value="InterPro"/>
</dbReference>
<sequence length="101" mass="11353">MLLKTFAQLFKRPKSKASAWDAAGSGKRLTYWQPEHSAINSLLGNHLETLRSRARDMVRKNPYASNIIETLVSNAVGTGIKPQSKAQNAEFRKSVQALWLR</sequence>
<proteinExistence type="predicted"/>
<dbReference type="eggNOG" id="COG5511">
    <property type="taxonomic scope" value="Bacteria"/>
</dbReference>
<accession>W6TEU5</accession>
<evidence type="ECO:0000313" key="2">
    <source>
        <dbReference type="Proteomes" id="UP000019112"/>
    </source>
</evidence>
<gene>
    <name evidence="1" type="ORF">P618_200468</name>
</gene>
<organism evidence="1 2">
    <name type="scientific">Holospora obtusa F1</name>
    <dbReference type="NCBI Taxonomy" id="1399147"/>
    <lineage>
        <taxon>Bacteria</taxon>
        <taxon>Pseudomonadati</taxon>
        <taxon>Pseudomonadota</taxon>
        <taxon>Alphaproteobacteria</taxon>
        <taxon>Holosporales</taxon>
        <taxon>Holosporaceae</taxon>
        <taxon>Holospora</taxon>
    </lineage>
</organism>
<dbReference type="EMBL" id="AWTR02000048">
    <property type="protein sequence ID" value="ETZ07404.1"/>
    <property type="molecule type" value="Genomic_DNA"/>
</dbReference>
<reference evidence="1 2" key="1">
    <citation type="journal article" date="2014" name="FEMS Microbiol. Lett.">
        <title>Draft genome sequences of three Holospora species (Holospora obtusa, Holospora undulata, and Holospora elegans), endonuclear symbiotic bacteria of the ciliate Paramecium caudatum.</title>
        <authorList>
            <person name="Dohra H."/>
            <person name="Tanaka K."/>
            <person name="Suzuki T."/>
            <person name="Fujishima M."/>
            <person name="Suzuki H."/>
        </authorList>
    </citation>
    <scope>NUCLEOTIDE SEQUENCE [LARGE SCALE GENOMIC DNA]</scope>
    <source>
        <strain evidence="1 2">F1</strain>
    </source>
</reference>
<dbReference type="Pfam" id="PF05136">
    <property type="entry name" value="Phage_portal_2"/>
    <property type="match status" value="1"/>
</dbReference>
<comment type="caution">
    <text evidence="1">The sequence shown here is derived from an EMBL/GenBank/DDBJ whole genome shotgun (WGS) entry which is preliminary data.</text>
</comment>
<evidence type="ECO:0000313" key="1">
    <source>
        <dbReference type="EMBL" id="ETZ07404.1"/>
    </source>
</evidence>
<dbReference type="AlphaFoldDB" id="W6TEU5"/>